<dbReference type="PANTHER" id="PTHR44314">
    <property type="entry name" value="CILIA- AND FLAGELLA-ASSOCIATED PROTEIN 70"/>
    <property type="match status" value="1"/>
</dbReference>
<evidence type="ECO:0000313" key="4">
    <source>
        <dbReference type="EMBL" id="KKQ36041.1"/>
    </source>
</evidence>
<evidence type="ECO:0000313" key="5">
    <source>
        <dbReference type="Proteomes" id="UP000034852"/>
    </source>
</evidence>
<feature type="transmembrane region" description="Helical" evidence="3">
    <location>
        <begin position="9"/>
        <end position="29"/>
    </location>
</feature>
<keyword evidence="3" id="KW-0472">Membrane</keyword>
<dbReference type="Pfam" id="PF14559">
    <property type="entry name" value="TPR_19"/>
    <property type="match status" value="1"/>
</dbReference>
<dbReference type="Proteomes" id="UP000034852">
    <property type="component" value="Unassembled WGS sequence"/>
</dbReference>
<keyword evidence="3" id="KW-1133">Transmembrane helix</keyword>
<evidence type="ECO:0000256" key="3">
    <source>
        <dbReference type="SAM" id="Phobius"/>
    </source>
</evidence>
<name>A0A0G0K5W3_9BACT</name>
<proteinExistence type="predicted"/>
<dbReference type="AlphaFoldDB" id="A0A0G0K5W3"/>
<dbReference type="Gene3D" id="1.25.40.10">
    <property type="entry name" value="Tetratricopeptide repeat domain"/>
    <property type="match status" value="3"/>
</dbReference>
<dbReference type="EMBL" id="LBTH01000011">
    <property type="protein sequence ID" value="KKQ36041.1"/>
    <property type="molecule type" value="Genomic_DNA"/>
</dbReference>
<evidence type="ECO:0000256" key="2">
    <source>
        <dbReference type="ARBA" id="ARBA00022803"/>
    </source>
</evidence>
<dbReference type="SUPFAM" id="SSF48452">
    <property type="entry name" value="TPR-like"/>
    <property type="match status" value="2"/>
</dbReference>
<sequence>MKKFVNRKVLIILFFALLLAGAGVYYFFFYEQPKDDNKSYDEAQSAVESRNYSLALTKFKEAINEDPSLTDAYIQAADILLNRNQDAEAIELLEKGIDFANDPSKIKAKMADIYAHQANFEKALEYSDSQSKPGYLALLGRMDEAKKEAGNISGGDAYSAFLQAIVNYDNLEKARGYAQNAASTSDDTKYTILKEKLDTLEEAEDNKVMNYMEIANIAIQYDEGALAIIILNDVRTTNKYYEGSYIYEAYVRLSYGDYVKALELLKSGGIYAPNNQDIPKLMAEAYYEQNDLTNATKYIQKSLSFAQPANDVKELAFQIYMAGKDYTKALQQAEALVKASPNNYVYARLKSKAQLALGKNAESEAFLSTFIEGHANSLTNEQRAVLLALTAFAQYGQNEKKEAKDSFAQAEALFSNSSEVSYYYGLFYKGQGEEVTADEYFQKAVDMDTTGEIALLAQVELAK</sequence>
<dbReference type="GO" id="GO:0070062">
    <property type="term" value="C:extracellular exosome"/>
    <property type="evidence" value="ECO:0007669"/>
    <property type="project" value="TreeGrafter"/>
</dbReference>
<dbReference type="InterPro" id="IPR052628">
    <property type="entry name" value="CFAP70"/>
</dbReference>
<dbReference type="InterPro" id="IPR011990">
    <property type="entry name" value="TPR-like_helical_dom_sf"/>
</dbReference>
<keyword evidence="2" id="KW-0802">TPR repeat</keyword>
<keyword evidence="1" id="KW-0677">Repeat</keyword>
<reference evidence="4 5" key="1">
    <citation type="journal article" date="2015" name="Nature">
        <title>rRNA introns, odd ribosomes, and small enigmatic genomes across a large radiation of phyla.</title>
        <authorList>
            <person name="Brown C.T."/>
            <person name="Hug L.A."/>
            <person name="Thomas B.C."/>
            <person name="Sharon I."/>
            <person name="Castelle C.J."/>
            <person name="Singh A."/>
            <person name="Wilkins M.J."/>
            <person name="Williams K.H."/>
            <person name="Banfield J.F."/>
        </authorList>
    </citation>
    <scope>NUCLEOTIDE SEQUENCE [LARGE SCALE GENOMIC DNA]</scope>
</reference>
<evidence type="ECO:0000256" key="1">
    <source>
        <dbReference type="ARBA" id="ARBA00022737"/>
    </source>
</evidence>
<accession>A0A0G0K5W3</accession>
<keyword evidence="3" id="KW-0812">Transmembrane</keyword>
<gene>
    <name evidence="4" type="ORF">US52_C0011G0005</name>
</gene>
<protein>
    <submittedName>
        <fullName evidence="4">Uncharacterized protein</fullName>
    </submittedName>
</protein>
<dbReference type="PANTHER" id="PTHR44314:SF1">
    <property type="entry name" value="CILIA- AND FLAGELLA-ASSOCIATED PROTEIN 70"/>
    <property type="match status" value="1"/>
</dbReference>
<comment type="caution">
    <text evidence="4">The sequence shown here is derived from an EMBL/GenBank/DDBJ whole genome shotgun (WGS) entry which is preliminary data.</text>
</comment>
<organism evidence="4 5">
    <name type="scientific">candidate division WS6 bacterium GW2011_GWA2_37_6</name>
    <dbReference type="NCBI Taxonomy" id="1619087"/>
    <lineage>
        <taxon>Bacteria</taxon>
        <taxon>Candidatus Dojkabacteria</taxon>
    </lineage>
</organism>